<feature type="compositionally biased region" description="Basic and acidic residues" evidence="1">
    <location>
        <begin position="136"/>
        <end position="148"/>
    </location>
</feature>
<dbReference type="Proteomes" id="UP000444960">
    <property type="component" value="Unassembled WGS sequence"/>
</dbReference>
<comment type="caution">
    <text evidence="3">The sequence shown here is derived from an EMBL/GenBank/DDBJ whole genome shotgun (WGS) entry which is preliminary data.</text>
</comment>
<reference evidence="4" key="1">
    <citation type="submission" date="2019-06" db="EMBL/GenBank/DDBJ databases">
        <title>Gordonia isolated from sludge of a wastewater treatment plant.</title>
        <authorList>
            <person name="Tamura T."/>
            <person name="Aoyama K."/>
            <person name="Kang Y."/>
            <person name="Saito S."/>
            <person name="Akiyama N."/>
            <person name="Yazawa K."/>
            <person name="Gonoi T."/>
            <person name="Mikami Y."/>
        </authorList>
    </citation>
    <scope>NUCLEOTIDE SEQUENCE [LARGE SCALE GENOMIC DNA]</scope>
    <source>
        <strain evidence="4">NBRC 107696</strain>
    </source>
</reference>
<feature type="transmembrane region" description="Helical" evidence="2">
    <location>
        <begin position="12"/>
        <end position="40"/>
    </location>
</feature>
<evidence type="ECO:0000313" key="3">
    <source>
        <dbReference type="EMBL" id="GEE02838.1"/>
    </source>
</evidence>
<name>A0A7I9VBT8_9ACTN</name>
<evidence type="ECO:0000313" key="4">
    <source>
        <dbReference type="Proteomes" id="UP000444960"/>
    </source>
</evidence>
<keyword evidence="2" id="KW-0472">Membrane</keyword>
<gene>
    <name evidence="3" type="ORF">nbrc107696_32840</name>
</gene>
<dbReference type="AlphaFoldDB" id="A0A7I9VBT8"/>
<keyword evidence="4" id="KW-1185">Reference proteome</keyword>
<accession>A0A7I9VBT8</accession>
<proteinExistence type="predicted"/>
<evidence type="ECO:0000256" key="2">
    <source>
        <dbReference type="SAM" id="Phobius"/>
    </source>
</evidence>
<evidence type="ECO:0000256" key="1">
    <source>
        <dbReference type="SAM" id="MobiDB-lite"/>
    </source>
</evidence>
<organism evidence="3 4">
    <name type="scientific">Gordonia spumicola</name>
    <dbReference type="NCBI Taxonomy" id="589161"/>
    <lineage>
        <taxon>Bacteria</taxon>
        <taxon>Bacillati</taxon>
        <taxon>Actinomycetota</taxon>
        <taxon>Actinomycetes</taxon>
        <taxon>Mycobacteriales</taxon>
        <taxon>Gordoniaceae</taxon>
        <taxon>Gordonia</taxon>
    </lineage>
</organism>
<dbReference type="EMBL" id="BJOV01000005">
    <property type="protein sequence ID" value="GEE02838.1"/>
    <property type="molecule type" value="Genomic_DNA"/>
</dbReference>
<keyword evidence="2" id="KW-1133">Transmembrane helix</keyword>
<feature type="region of interest" description="Disordered" evidence="1">
    <location>
        <begin position="59"/>
        <end position="102"/>
    </location>
</feature>
<protein>
    <submittedName>
        <fullName evidence="3">Uncharacterized protein</fullName>
    </submittedName>
</protein>
<sequence>MLTIGGNNHINLVGLFMLLLLLALAGFVICALLGSVLGMFRAIPRRLIEREKRRQRLERLLEEPTEAPTPTNDPGLPETATERSESQSEANTAVQEVVEEPEDIFERLTRGMSATAKTDAQIFDTLARTGGLTGDGFEKRPETRRRAQETIQEIQRLAEEGARKHGYNG</sequence>
<keyword evidence="2" id="KW-0812">Transmembrane</keyword>
<feature type="region of interest" description="Disordered" evidence="1">
    <location>
        <begin position="127"/>
        <end position="148"/>
    </location>
</feature>